<dbReference type="CDD" id="cd01465">
    <property type="entry name" value="vWA_subgroup"/>
    <property type="match status" value="1"/>
</dbReference>
<keyword evidence="4" id="KW-1185">Reference proteome</keyword>
<comment type="caution">
    <text evidence="3">The sequence shown here is derived from an EMBL/GenBank/DDBJ whole genome shotgun (WGS) entry which is preliminary data.</text>
</comment>
<name>A0A4R3KW67_9SPHI</name>
<organism evidence="3 4">
    <name type="scientific">Anseongella ginsenosidimutans</name>
    <dbReference type="NCBI Taxonomy" id="496056"/>
    <lineage>
        <taxon>Bacteria</taxon>
        <taxon>Pseudomonadati</taxon>
        <taxon>Bacteroidota</taxon>
        <taxon>Sphingobacteriia</taxon>
        <taxon>Sphingobacteriales</taxon>
        <taxon>Sphingobacteriaceae</taxon>
        <taxon>Anseongella</taxon>
    </lineage>
</organism>
<evidence type="ECO:0000313" key="3">
    <source>
        <dbReference type="EMBL" id="TCS89845.1"/>
    </source>
</evidence>
<evidence type="ECO:0000259" key="2">
    <source>
        <dbReference type="PROSITE" id="PS50234"/>
    </source>
</evidence>
<dbReference type="InterPro" id="IPR021908">
    <property type="entry name" value="YfbK_C"/>
</dbReference>
<dbReference type="Pfam" id="PF13715">
    <property type="entry name" value="CarbopepD_reg_2"/>
    <property type="match status" value="1"/>
</dbReference>
<dbReference type="PANTHER" id="PTHR10579:SF43">
    <property type="entry name" value="ZINC FINGER (C3HC4-TYPE RING FINGER) FAMILY PROTEIN"/>
    <property type="match status" value="1"/>
</dbReference>
<keyword evidence="1" id="KW-0732">Signal</keyword>
<accession>A0A4R3KW67</accession>
<dbReference type="PANTHER" id="PTHR10579">
    <property type="entry name" value="CALCIUM-ACTIVATED CHLORIDE CHANNEL REGULATOR"/>
    <property type="match status" value="1"/>
</dbReference>
<dbReference type="SUPFAM" id="SSF53300">
    <property type="entry name" value="vWA-like"/>
    <property type="match status" value="1"/>
</dbReference>
<dbReference type="InterPro" id="IPR051266">
    <property type="entry name" value="CLCR"/>
</dbReference>
<dbReference type="InterPro" id="IPR008969">
    <property type="entry name" value="CarboxyPept-like_regulatory"/>
</dbReference>
<sequence>MKAKLILLFAVLFLGSGFNGVDQGRTVTGKVTDGQQALPGVSILVKGTSIGTTTNKKGEFSLRVEDDKAVLVFSYIGFLTIEVPVGGKRVLDVQMLPVPLPQNDLVSANQKVLIGGGQKLTAAYDREQPAMIRIRPAPGYHNTEDYSPVDENRFQEVMNSPLSTFSIDVDAASYSNVRRFLENGELPPIDAVRIEEMINYFDYDYRQPQGKDPVNIVTEITEAPWNAEHRLVHIGLQGKTLPMEDLPASNLVFLIDVSGSMQAPDKLPLLKQGFKLLAGQLRAKDRVAIVTYASSSGVALNSTPGDEKQTIKQAIEELQAGGSTAGGAGIREAYRIAREHFIKEGNNRVILATDGDFNVGVSSDGELQRLIEAERESGVYLSVLGFGMGNYKDNKLELLADKGNGNYAYIDTFNEARKVLVSEFGGTMFTIAGDVKLQVEFNPGYVKAFRLIGYENRMLNEEDFEDDKKDAGEMGSGHTVTALYEIIPAGGAKQTDKLKYQDLRPSGAAEGNEVLTVKLRYKLPGGKVSKEISAVLADAKTSLEAASENLRFAASVAGFGMLLRNSEFRGTATYEEMLQLARGARGQDREGYRAEFIALLKTAKLLEEGREPVKDLSLRTDADR</sequence>
<feature type="signal peptide" evidence="1">
    <location>
        <begin position="1"/>
        <end position="20"/>
    </location>
</feature>
<dbReference type="InterPro" id="IPR022156">
    <property type="entry name" value="Uncharacterised_YfbK_N"/>
</dbReference>
<dbReference type="InterPro" id="IPR002035">
    <property type="entry name" value="VWF_A"/>
</dbReference>
<dbReference type="OrthoDB" id="9805121at2"/>
<evidence type="ECO:0000256" key="1">
    <source>
        <dbReference type="SAM" id="SignalP"/>
    </source>
</evidence>
<dbReference type="PROSITE" id="PS50234">
    <property type="entry name" value="VWFA"/>
    <property type="match status" value="1"/>
</dbReference>
<protein>
    <submittedName>
        <fullName evidence="3">Ca-activated chloride channel family protein</fullName>
    </submittedName>
</protein>
<dbReference type="Pfam" id="PF12450">
    <property type="entry name" value="vWF_A"/>
    <property type="match status" value="1"/>
</dbReference>
<proteinExistence type="predicted"/>
<dbReference type="Gene3D" id="3.40.50.410">
    <property type="entry name" value="von Willebrand factor, type A domain"/>
    <property type="match status" value="1"/>
</dbReference>
<evidence type="ECO:0000313" key="4">
    <source>
        <dbReference type="Proteomes" id="UP000295807"/>
    </source>
</evidence>
<dbReference type="EMBL" id="SMAD01000001">
    <property type="protein sequence ID" value="TCS89845.1"/>
    <property type="molecule type" value="Genomic_DNA"/>
</dbReference>
<dbReference type="RefSeq" id="WP_132127327.1">
    <property type="nucleotide sequence ID" value="NZ_CP042432.1"/>
</dbReference>
<dbReference type="InterPro" id="IPR036465">
    <property type="entry name" value="vWFA_dom_sf"/>
</dbReference>
<dbReference type="Pfam" id="PF12034">
    <property type="entry name" value="YfbK_C"/>
    <property type="match status" value="1"/>
</dbReference>
<dbReference type="SMART" id="SM00327">
    <property type="entry name" value="VWA"/>
    <property type="match status" value="1"/>
</dbReference>
<gene>
    <name evidence="3" type="ORF">EDD80_10142</name>
</gene>
<dbReference type="Proteomes" id="UP000295807">
    <property type="component" value="Unassembled WGS sequence"/>
</dbReference>
<dbReference type="Pfam" id="PF00092">
    <property type="entry name" value="VWA"/>
    <property type="match status" value="1"/>
</dbReference>
<dbReference type="Gene3D" id="2.60.40.1120">
    <property type="entry name" value="Carboxypeptidase-like, regulatory domain"/>
    <property type="match status" value="1"/>
</dbReference>
<reference evidence="3 4" key="1">
    <citation type="submission" date="2019-03" db="EMBL/GenBank/DDBJ databases">
        <title>Genomic Encyclopedia of Type Strains, Phase IV (KMG-IV): sequencing the most valuable type-strain genomes for metagenomic binning, comparative biology and taxonomic classification.</title>
        <authorList>
            <person name="Goeker M."/>
        </authorList>
    </citation>
    <scope>NUCLEOTIDE SEQUENCE [LARGE SCALE GENOMIC DNA]</scope>
    <source>
        <strain evidence="3 4">DSM 21100</strain>
    </source>
</reference>
<dbReference type="AlphaFoldDB" id="A0A4R3KW67"/>
<feature type="domain" description="VWFA" evidence="2">
    <location>
        <begin position="250"/>
        <end position="424"/>
    </location>
</feature>
<feature type="chain" id="PRO_5020269338" evidence="1">
    <location>
        <begin position="21"/>
        <end position="624"/>
    </location>
</feature>
<dbReference type="SUPFAM" id="SSF49464">
    <property type="entry name" value="Carboxypeptidase regulatory domain-like"/>
    <property type="match status" value="1"/>
</dbReference>